<dbReference type="InterPro" id="IPR001296">
    <property type="entry name" value="Glyco_trans_1"/>
</dbReference>
<dbReference type="SUPFAM" id="SSF53756">
    <property type="entry name" value="UDP-Glycosyltransferase/glycogen phosphorylase"/>
    <property type="match status" value="1"/>
</dbReference>
<organism evidence="3 4">
    <name type="scientific">Terrimicrobium sacchariphilum</name>
    <dbReference type="NCBI Taxonomy" id="690879"/>
    <lineage>
        <taxon>Bacteria</taxon>
        <taxon>Pseudomonadati</taxon>
        <taxon>Verrucomicrobiota</taxon>
        <taxon>Terrimicrobiia</taxon>
        <taxon>Terrimicrobiales</taxon>
        <taxon>Terrimicrobiaceae</taxon>
        <taxon>Terrimicrobium</taxon>
    </lineage>
</organism>
<dbReference type="InterPro" id="IPR028098">
    <property type="entry name" value="Glyco_trans_4-like_N"/>
</dbReference>
<keyword evidence="3" id="KW-0808">Transferase</keyword>
<dbReference type="RefSeq" id="WP_084400698.1">
    <property type="nucleotide sequence ID" value="NZ_BDCO01000003.1"/>
</dbReference>
<dbReference type="EMBL" id="BDCO01000003">
    <property type="protein sequence ID" value="GAT35361.1"/>
    <property type="molecule type" value="Genomic_DNA"/>
</dbReference>
<dbReference type="Proteomes" id="UP000076023">
    <property type="component" value="Unassembled WGS sequence"/>
</dbReference>
<dbReference type="OrthoDB" id="9802525at2"/>
<evidence type="ECO:0000313" key="4">
    <source>
        <dbReference type="Proteomes" id="UP000076023"/>
    </source>
</evidence>
<name>A0A146GDD7_TERSA</name>
<dbReference type="Pfam" id="PF13579">
    <property type="entry name" value="Glyco_trans_4_4"/>
    <property type="match status" value="1"/>
</dbReference>
<dbReference type="Gene3D" id="3.40.50.2000">
    <property type="entry name" value="Glycogen Phosphorylase B"/>
    <property type="match status" value="2"/>
</dbReference>
<feature type="domain" description="Glycosyl transferase family 1" evidence="1">
    <location>
        <begin position="185"/>
        <end position="353"/>
    </location>
</feature>
<feature type="domain" description="Glycosyltransferase subfamily 4-like N-terminal" evidence="2">
    <location>
        <begin position="15"/>
        <end position="163"/>
    </location>
</feature>
<reference evidence="4" key="1">
    <citation type="journal article" date="2017" name="Genome Announc.">
        <title>Draft Genome Sequence of Terrimicrobium sacchariphilum NM-5T, a Facultative Anaerobic Soil Bacterium of the Class Spartobacteria.</title>
        <authorList>
            <person name="Qiu Y.L."/>
            <person name="Tourlousse D.M."/>
            <person name="Matsuura N."/>
            <person name="Ohashi A."/>
            <person name="Sekiguchi Y."/>
        </authorList>
    </citation>
    <scope>NUCLEOTIDE SEQUENCE [LARGE SCALE GENOMIC DNA]</scope>
    <source>
        <strain evidence="4">NM-5</strain>
    </source>
</reference>
<dbReference type="InParanoid" id="A0A146GDD7"/>
<comment type="caution">
    <text evidence="3">The sequence shown here is derived from an EMBL/GenBank/DDBJ whole genome shotgun (WGS) entry which is preliminary data.</text>
</comment>
<dbReference type="GO" id="GO:0016758">
    <property type="term" value="F:hexosyltransferase activity"/>
    <property type="evidence" value="ECO:0007669"/>
    <property type="project" value="TreeGrafter"/>
</dbReference>
<protein>
    <submittedName>
        <fullName evidence="3">Glycosyltransferase</fullName>
    </submittedName>
</protein>
<dbReference type="PANTHER" id="PTHR45947">
    <property type="entry name" value="SULFOQUINOVOSYL TRANSFERASE SQD2"/>
    <property type="match status" value="1"/>
</dbReference>
<evidence type="ECO:0000313" key="3">
    <source>
        <dbReference type="EMBL" id="GAT35361.1"/>
    </source>
</evidence>
<keyword evidence="4" id="KW-1185">Reference proteome</keyword>
<dbReference type="InterPro" id="IPR050194">
    <property type="entry name" value="Glycosyltransferase_grp1"/>
</dbReference>
<proteinExistence type="predicted"/>
<dbReference type="STRING" id="690879.TSACC_3426"/>
<dbReference type="AlphaFoldDB" id="A0A146GDD7"/>
<evidence type="ECO:0000259" key="1">
    <source>
        <dbReference type="Pfam" id="PF00534"/>
    </source>
</evidence>
<dbReference type="Pfam" id="PF00534">
    <property type="entry name" value="Glycos_transf_1"/>
    <property type="match status" value="1"/>
</dbReference>
<gene>
    <name evidence="3" type="ORF">TSACC_3426</name>
</gene>
<accession>A0A146GDD7</accession>
<dbReference type="PANTHER" id="PTHR45947:SF3">
    <property type="entry name" value="SULFOQUINOVOSYL TRANSFERASE SQD2"/>
    <property type="match status" value="1"/>
</dbReference>
<evidence type="ECO:0000259" key="2">
    <source>
        <dbReference type="Pfam" id="PF13579"/>
    </source>
</evidence>
<dbReference type="CDD" id="cd03801">
    <property type="entry name" value="GT4_PimA-like"/>
    <property type="match status" value="1"/>
</dbReference>
<sequence length="377" mass="41669">MKLLVVSHSCATATNQQLYAELEELTGWDLTLVIPADWRDEFGNNLDQAAYPGLKGRVIKVPVLANGNIILHAYRKRWRAFLREENPDAIYVNHEPYAVATAQVCLAAGRKSTFGFYSCQNILKTYPPPFSQMEKMVYRRSRFAFPITDAVAEVLREKGFQGETCVCALPLDPELYRPRGAEADFKLLPRQPGETVIGFVGRLVESKGLRTLAQALAMVGDLPWKLVLIGKGEFEGEFRALLEKNGLSGRAEFLGYVPHEETPAYLSAFDLLVLPSETQPNWKEQFGRVITEAMASETAVIGSDSGEIPHLINAAGGGMIFPERDASALAGALRKMMLHPEARETLAASGRNWVKEHVSLRAIAGKMAATIERAHAR</sequence>